<evidence type="ECO:0000313" key="2">
    <source>
        <dbReference type="Proteomes" id="UP000596427"/>
    </source>
</evidence>
<reference evidence="1 2" key="1">
    <citation type="submission" date="2020-10" db="EMBL/GenBank/DDBJ databases">
        <title>Degradation of 1,4-Dioxane by Xanthobacter sp. YN2, via a Novel Group-2 Soluble Di-Iron Monooxygenase.</title>
        <authorList>
            <person name="Ma F."/>
            <person name="Wang Y."/>
            <person name="Yang J."/>
            <person name="Guo H."/>
            <person name="Su D."/>
            <person name="Yu L."/>
        </authorList>
    </citation>
    <scope>NUCLEOTIDE SEQUENCE [LARGE SCALE GENOMIC DNA]</scope>
    <source>
        <strain evidence="1 2">YN2</strain>
    </source>
</reference>
<dbReference type="RefSeq" id="WP_203194710.1">
    <property type="nucleotide sequence ID" value="NZ_CP063362.1"/>
</dbReference>
<name>A0A974SIW3_9HYPH</name>
<dbReference type="Proteomes" id="UP000596427">
    <property type="component" value="Chromosome"/>
</dbReference>
<proteinExistence type="predicted"/>
<accession>A0A974SIW3</accession>
<keyword evidence="2" id="KW-1185">Reference proteome</keyword>
<sequence>MRILKPRYWYPYLRMSRALVGYPIYAPPHLKCESDLTDDEAQENFDYFMRVKDERLEMFLEWMWRNFRIRLSFNPESIDKFDRWAKFYNGSIVADGQRMIWRSYNDYDPAWTGRFIGCNLMLDAGIYLGEYLICKRPTIRWGMDKGYFSKIDIDEIEEYDEDSVEYNIDQNVERYPSGNYNKVLLLFQNGRSDNPLPLQMYNANNQAPYLFLDGALDGLAGQGSYNSARACIAQALFFHDLAPDSTGFTPDFSTRPIE</sequence>
<gene>
    <name evidence="1" type="ORF">EZH22_05305</name>
</gene>
<dbReference type="KEGG" id="xdi:EZH22_05305"/>
<protein>
    <submittedName>
        <fullName evidence="1">Uncharacterized protein</fullName>
    </submittedName>
</protein>
<evidence type="ECO:0000313" key="1">
    <source>
        <dbReference type="EMBL" id="QRG07796.1"/>
    </source>
</evidence>
<organism evidence="1 2">
    <name type="scientific">Xanthobacter dioxanivorans</name>
    <dbReference type="NCBI Taxonomy" id="2528964"/>
    <lineage>
        <taxon>Bacteria</taxon>
        <taxon>Pseudomonadati</taxon>
        <taxon>Pseudomonadota</taxon>
        <taxon>Alphaproteobacteria</taxon>
        <taxon>Hyphomicrobiales</taxon>
        <taxon>Xanthobacteraceae</taxon>
        <taxon>Xanthobacter</taxon>
    </lineage>
</organism>
<dbReference type="AlphaFoldDB" id="A0A974SIW3"/>
<dbReference type="EMBL" id="CP063362">
    <property type="protein sequence ID" value="QRG07796.1"/>
    <property type="molecule type" value="Genomic_DNA"/>
</dbReference>